<dbReference type="PANTHER" id="PTHR12341">
    <property type="entry name" value="5'-&gt;3' EXORIBONUCLEASE"/>
    <property type="match status" value="1"/>
</dbReference>
<dbReference type="InterPro" id="IPR004859">
    <property type="entry name" value="Xrn1_N"/>
</dbReference>
<keyword evidence="4" id="KW-0378">Hydrolase</keyword>
<keyword evidence="5" id="KW-0269">Exonuclease</keyword>
<comment type="similarity">
    <text evidence="1">Belongs to the 5'-3' exonuclease family. XRN2/RAT1 subfamily.</text>
</comment>
<dbReference type="Pfam" id="PF00098">
    <property type="entry name" value="zf-CCHC"/>
    <property type="match status" value="1"/>
</dbReference>
<dbReference type="GO" id="GO:0005634">
    <property type="term" value="C:nucleus"/>
    <property type="evidence" value="ECO:0007669"/>
    <property type="project" value="TreeGrafter"/>
</dbReference>
<evidence type="ECO:0000256" key="6">
    <source>
        <dbReference type="PROSITE-ProRule" id="PRU00047"/>
    </source>
</evidence>
<sequence length="543" mass="62268">MGVPAFYRWLADRYPLCIVDVVEEEPRKDERGLPLPIDVSRPNPNGIEFDNLYLDMNVGDTGSSYVAKHRNDYDPFTFAVVSVIMPAPATYDDVFISIFEYIDHLVSLVSSKKAPLYGNWAKMNQQRSRRFRAAKDAAAAVITPPGHQEKCFLCGQAGHLAAECRGEINGQNQDASGKSLNDIPIYKKKYQFLNIWVLREYLGYEMDIPNPPFPVEFERLVDDFVFLCFFVGNDFLPHMPTLEIREGAINLLMFVYRREFAAMGGYLTDAGEVFLDRVEHFVQAVAVYEDQIFKKRTRLQLAYENNEEQKLKARGETSQEVHTSAGDKCQQIGHSNMDIGVSLLFHNLLTIKELVFFSFATGSGMWLDVLLTLSDFNTQVKLGEPGYKERYYSEKFGISEPEKIDEVRMEVVLKFVEGLCWVCRYYYQGVCSWQWYYPYHYAPFASDLKGLADLEITFFPGEPFKPFDQLLGTLPAASSAALPERYRRLMTDPESPILDFYPTDFEIDMNGKRFAWQGVAKLPFIDEKKLLAETKKLEDTLTV</sequence>
<organism evidence="8">
    <name type="scientific">Sesamum angustifolium</name>
    <dbReference type="NCBI Taxonomy" id="2727405"/>
    <lineage>
        <taxon>Eukaryota</taxon>
        <taxon>Viridiplantae</taxon>
        <taxon>Streptophyta</taxon>
        <taxon>Embryophyta</taxon>
        <taxon>Tracheophyta</taxon>
        <taxon>Spermatophyta</taxon>
        <taxon>Magnoliopsida</taxon>
        <taxon>eudicotyledons</taxon>
        <taxon>Gunneridae</taxon>
        <taxon>Pentapetalae</taxon>
        <taxon>asterids</taxon>
        <taxon>lamiids</taxon>
        <taxon>Lamiales</taxon>
        <taxon>Pedaliaceae</taxon>
        <taxon>Sesamum</taxon>
    </lineage>
</organism>
<dbReference type="PANTHER" id="PTHR12341:SF74">
    <property type="entry name" value="5'-3' EXORIBONUCLEASE 4"/>
    <property type="match status" value="1"/>
</dbReference>
<dbReference type="InterPro" id="IPR027073">
    <property type="entry name" value="5_3_exoribonuclease"/>
</dbReference>
<evidence type="ECO:0000256" key="2">
    <source>
        <dbReference type="ARBA" id="ARBA00022664"/>
    </source>
</evidence>
<dbReference type="SUPFAM" id="SSF57756">
    <property type="entry name" value="Retrovirus zinc finger-like domains"/>
    <property type="match status" value="1"/>
</dbReference>
<reference evidence="8" key="2">
    <citation type="journal article" date="2024" name="Plant">
        <title>Genomic evolution and insights into agronomic trait innovations of Sesamum species.</title>
        <authorList>
            <person name="Miao H."/>
            <person name="Wang L."/>
            <person name="Qu L."/>
            <person name="Liu H."/>
            <person name="Sun Y."/>
            <person name="Le M."/>
            <person name="Wang Q."/>
            <person name="Wei S."/>
            <person name="Zheng Y."/>
            <person name="Lin W."/>
            <person name="Duan Y."/>
            <person name="Cao H."/>
            <person name="Xiong S."/>
            <person name="Wang X."/>
            <person name="Wei L."/>
            <person name="Li C."/>
            <person name="Ma Q."/>
            <person name="Ju M."/>
            <person name="Zhao R."/>
            <person name="Li G."/>
            <person name="Mu C."/>
            <person name="Tian Q."/>
            <person name="Mei H."/>
            <person name="Zhang T."/>
            <person name="Gao T."/>
            <person name="Zhang H."/>
        </authorList>
    </citation>
    <scope>NUCLEOTIDE SEQUENCE</scope>
    <source>
        <strain evidence="8">G01</strain>
    </source>
</reference>
<dbReference type="GO" id="GO:0008270">
    <property type="term" value="F:zinc ion binding"/>
    <property type="evidence" value="ECO:0007669"/>
    <property type="project" value="UniProtKB-KW"/>
</dbReference>
<dbReference type="InterPro" id="IPR036875">
    <property type="entry name" value="Znf_CCHC_sf"/>
</dbReference>
<keyword evidence="6" id="KW-0863">Zinc-finger</keyword>
<dbReference type="GO" id="GO:0006397">
    <property type="term" value="P:mRNA processing"/>
    <property type="evidence" value="ECO:0007669"/>
    <property type="project" value="UniProtKB-KW"/>
</dbReference>
<dbReference type="GO" id="GO:0000956">
    <property type="term" value="P:nuclear-transcribed mRNA catabolic process"/>
    <property type="evidence" value="ECO:0007669"/>
    <property type="project" value="TreeGrafter"/>
</dbReference>
<dbReference type="SMART" id="SM00343">
    <property type="entry name" value="ZnF_C2HC"/>
    <property type="match status" value="1"/>
</dbReference>
<gene>
    <name evidence="8" type="ORF">Sangu_2729400</name>
</gene>
<proteinExistence type="inferred from homology"/>
<dbReference type="Gene3D" id="1.25.40.1050">
    <property type="match status" value="1"/>
</dbReference>
<evidence type="ECO:0000259" key="7">
    <source>
        <dbReference type="PROSITE" id="PS50158"/>
    </source>
</evidence>
<keyword evidence="2" id="KW-0507">mRNA processing</keyword>
<feature type="domain" description="CCHC-type" evidence="7">
    <location>
        <begin position="150"/>
        <end position="165"/>
    </location>
</feature>
<dbReference type="GO" id="GO:0003723">
    <property type="term" value="F:RNA binding"/>
    <property type="evidence" value="ECO:0007669"/>
    <property type="project" value="TreeGrafter"/>
</dbReference>
<keyword evidence="6" id="KW-0479">Metal-binding</keyword>
<accession>A0AAW2IYI7</accession>
<reference evidence="8" key="1">
    <citation type="submission" date="2020-06" db="EMBL/GenBank/DDBJ databases">
        <authorList>
            <person name="Li T."/>
            <person name="Hu X."/>
            <person name="Zhang T."/>
            <person name="Song X."/>
            <person name="Zhang H."/>
            <person name="Dai N."/>
            <person name="Sheng W."/>
            <person name="Hou X."/>
            <person name="Wei L."/>
        </authorList>
    </citation>
    <scope>NUCLEOTIDE SEQUENCE</scope>
    <source>
        <strain evidence="8">G01</strain>
        <tissue evidence="8">Leaf</tissue>
    </source>
</reference>
<dbReference type="InterPro" id="IPR001878">
    <property type="entry name" value="Znf_CCHC"/>
</dbReference>
<dbReference type="Pfam" id="PF03159">
    <property type="entry name" value="XRN_N"/>
    <property type="match status" value="1"/>
</dbReference>
<evidence type="ECO:0000256" key="4">
    <source>
        <dbReference type="ARBA" id="ARBA00022801"/>
    </source>
</evidence>
<dbReference type="AlphaFoldDB" id="A0AAW2IYI7"/>
<evidence type="ECO:0000256" key="3">
    <source>
        <dbReference type="ARBA" id="ARBA00022722"/>
    </source>
</evidence>
<dbReference type="GO" id="GO:0004534">
    <property type="term" value="F:5'-3' RNA exonuclease activity"/>
    <property type="evidence" value="ECO:0007669"/>
    <property type="project" value="TreeGrafter"/>
</dbReference>
<dbReference type="InterPro" id="IPR041412">
    <property type="entry name" value="Xrn1_helical"/>
</dbReference>
<dbReference type="PROSITE" id="PS50158">
    <property type="entry name" value="ZF_CCHC"/>
    <property type="match status" value="1"/>
</dbReference>
<evidence type="ECO:0000256" key="5">
    <source>
        <dbReference type="ARBA" id="ARBA00022839"/>
    </source>
</evidence>
<evidence type="ECO:0000256" key="1">
    <source>
        <dbReference type="ARBA" id="ARBA00006994"/>
    </source>
</evidence>
<comment type="caution">
    <text evidence="8">The sequence shown here is derived from an EMBL/GenBank/DDBJ whole genome shotgun (WGS) entry which is preliminary data.</text>
</comment>
<dbReference type="EMBL" id="JACGWK010001533">
    <property type="protein sequence ID" value="KAL0286518.1"/>
    <property type="molecule type" value="Genomic_DNA"/>
</dbReference>
<dbReference type="Gene3D" id="3.40.50.12390">
    <property type="match status" value="1"/>
</dbReference>
<protein>
    <submittedName>
        <fullName evidence="8">5'-3' exoribonuclease 4</fullName>
    </submittedName>
</protein>
<evidence type="ECO:0000313" key="8">
    <source>
        <dbReference type="EMBL" id="KAL0286518.1"/>
    </source>
</evidence>
<dbReference type="FunFam" id="1.25.40.1050:FF:000002">
    <property type="entry name" value="5'-3' exoribonuclease"/>
    <property type="match status" value="1"/>
</dbReference>
<keyword evidence="6" id="KW-0862">Zinc</keyword>
<dbReference type="Pfam" id="PF17846">
    <property type="entry name" value="XRN_M"/>
    <property type="match status" value="1"/>
</dbReference>
<name>A0AAW2IYI7_9LAMI</name>
<keyword evidence="3" id="KW-0540">Nuclease</keyword>